<dbReference type="AlphaFoldDB" id="A0A0C2GPN7"/>
<evidence type="ECO:0000313" key="2">
    <source>
        <dbReference type="EMBL" id="KIH58911.1"/>
    </source>
</evidence>
<feature type="domain" description="Integrase SAM-like N-terminal" evidence="1">
    <location>
        <begin position="65"/>
        <end position="129"/>
    </location>
</feature>
<evidence type="ECO:0000313" key="3">
    <source>
        <dbReference type="Proteomes" id="UP000054047"/>
    </source>
</evidence>
<dbReference type="Pfam" id="PF02899">
    <property type="entry name" value="Phage_int_SAM_1"/>
    <property type="match status" value="1"/>
</dbReference>
<gene>
    <name evidence="2" type="ORF">ANCDUO_10874</name>
</gene>
<dbReference type="GO" id="GO:0015074">
    <property type="term" value="P:DNA integration"/>
    <property type="evidence" value="ECO:0007669"/>
    <property type="project" value="InterPro"/>
</dbReference>
<organism evidence="2 3">
    <name type="scientific">Ancylostoma duodenale</name>
    <dbReference type="NCBI Taxonomy" id="51022"/>
    <lineage>
        <taxon>Eukaryota</taxon>
        <taxon>Metazoa</taxon>
        <taxon>Ecdysozoa</taxon>
        <taxon>Nematoda</taxon>
        <taxon>Chromadorea</taxon>
        <taxon>Rhabditida</taxon>
        <taxon>Rhabditina</taxon>
        <taxon>Rhabditomorpha</taxon>
        <taxon>Strongyloidea</taxon>
        <taxon>Ancylostomatidae</taxon>
        <taxon>Ancylostomatinae</taxon>
        <taxon>Ancylostoma</taxon>
    </lineage>
</organism>
<evidence type="ECO:0000259" key="1">
    <source>
        <dbReference type="Pfam" id="PF02899"/>
    </source>
</evidence>
<proteinExistence type="predicted"/>
<dbReference type="OrthoDB" id="5868766at2759"/>
<sequence length="217" mass="24459">MDSTRNEYGGRLHIRAPAHQGWMPSPILMPGEEDFFADRFDEGVTLDATARRAGLQNLGTKILRALSTDRASSTLRNYKMELEKFHAWRIQPNLAGIPTPQVRNLYLAKCASEGKQKSLPVIVAALNYFCGQLTGVNKDIQMSLLEAERRTCPHTQHRSKILPSDFHKLIRTGLQSNDHKITQAAALALIQYKGLLRLSEARNLFISDLMHVRDNLV</sequence>
<dbReference type="GO" id="GO:0003677">
    <property type="term" value="F:DNA binding"/>
    <property type="evidence" value="ECO:0007669"/>
    <property type="project" value="InterPro"/>
</dbReference>
<dbReference type="EMBL" id="KN732563">
    <property type="protein sequence ID" value="KIH58911.1"/>
    <property type="molecule type" value="Genomic_DNA"/>
</dbReference>
<protein>
    <recommendedName>
        <fullName evidence="1">Integrase SAM-like N-terminal domain-containing protein</fullName>
    </recommendedName>
</protein>
<name>A0A0C2GPN7_9BILA</name>
<accession>A0A0C2GPN7</accession>
<keyword evidence="3" id="KW-1185">Reference proteome</keyword>
<dbReference type="Proteomes" id="UP000054047">
    <property type="component" value="Unassembled WGS sequence"/>
</dbReference>
<dbReference type="InterPro" id="IPR004107">
    <property type="entry name" value="Integrase_SAM-like_N"/>
</dbReference>
<reference evidence="2 3" key="1">
    <citation type="submission" date="2013-12" db="EMBL/GenBank/DDBJ databases">
        <title>Draft genome of the parsitic nematode Ancylostoma duodenale.</title>
        <authorList>
            <person name="Mitreva M."/>
        </authorList>
    </citation>
    <scope>NUCLEOTIDE SEQUENCE [LARGE SCALE GENOMIC DNA]</scope>
    <source>
        <strain evidence="2 3">Zhejiang</strain>
    </source>
</reference>